<feature type="region of interest" description="Disordered" evidence="1">
    <location>
        <begin position="1"/>
        <end position="24"/>
    </location>
</feature>
<proteinExistence type="predicted"/>
<dbReference type="AlphaFoldDB" id="A0A9N9BEX0"/>
<dbReference type="Proteomes" id="UP000789342">
    <property type="component" value="Unassembled WGS sequence"/>
</dbReference>
<dbReference type="EMBL" id="CAJVPV010003971">
    <property type="protein sequence ID" value="CAG8563844.1"/>
    <property type="molecule type" value="Genomic_DNA"/>
</dbReference>
<keyword evidence="3" id="KW-1185">Reference proteome</keyword>
<protein>
    <submittedName>
        <fullName evidence="2">6695_t:CDS:1</fullName>
    </submittedName>
</protein>
<sequence length="107" mass="11509">MANNANNHRPAQLPQIPRLTTPTQQENLQALAPVAIPQHIIAPTAIPQHIAPAAIPQHIVAPAANPQASQHDQFNLIQGNSFVVDTNSTSDAPDFAKTLFEGDNNWP</sequence>
<organism evidence="2 3">
    <name type="scientific">Acaulospora morrowiae</name>
    <dbReference type="NCBI Taxonomy" id="94023"/>
    <lineage>
        <taxon>Eukaryota</taxon>
        <taxon>Fungi</taxon>
        <taxon>Fungi incertae sedis</taxon>
        <taxon>Mucoromycota</taxon>
        <taxon>Glomeromycotina</taxon>
        <taxon>Glomeromycetes</taxon>
        <taxon>Diversisporales</taxon>
        <taxon>Acaulosporaceae</taxon>
        <taxon>Acaulospora</taxon>
    </lineage>
</organism>
<name>A0A9N9BEX0_9GLOM</name>
<evidence type="ECO:0000313" key="2">
    <source>
        <dbReference type="EMBL" id="CAG8563844.1"/>
    </source>
</evidence>
<comment type="caution">
    <text evidence="2">The sequence shown here is derived from an EMBL/GenBank/DDBJ whole genome shotgun (WGS) entry which is preliminary data.</text>
</comment>
<evidence type="ECO:0000256" key="1">
    <source>
        <dbReference type="SAM" id="MobiDB-lite"/>
    </source>
</evidence>
<accession>A0A9N9BEX0</accession>
<evidence type="ECO:0000313" key="3">
    <source>
        <dbReference type="Proteomes" id="UP000789342"/>
    </source>
</evidence>
<gene>
    <name evidence="2" type="ORF">AMORRO_LOCUS6146</name>
</gene>
<reference evidence="2" key="1">
    <citation type="submission" date="2021-06" db="EMBL/GenBank/DDBJ databases">
        <authorList>
            <person name="Kallberg Y."/>
            <person name="Tangrot J."/>
            <person name="Rosling A."/>
        </authorList>
    </citation>
    <scope>NUCLEOTIDE SEQUENCE</scope>
    <source>
        <strain evidence="2">CL551</strain>
    </source>
</reference>